<organism evidence="1">
    <name type="scientific">Pongo abelii</name>
    <name type="common">Sumatran orangutan</name>
    <name type="synonym">Pongo pygmaeus abelii</name>
    <dbReference type="NCBI Taxonomy" id="9601"/>
    <lineage>
        <taxon>Eukaryota</taxon>
        <taxon>Metazoa</taxon>
        <taxon>Chordata</taxon>
        <taxon>Craniata</taxon>
        <taxon>Vertebrata</taxon>
        <taxon>Euteleostomi</taxon>
        <taxon>Mammalia</taxon>
        <taxon>Eutheria</taxon>
        <taxon>Euarchontoglires</taxon>
        <taxon>Primates</taxon>
        <taxon>Haplorrhini</taxon>
        <taxon>Catarrhini</taxon>
        <taxon>Hominidae</taxon>
        <taxon>Pongo</taxon>
    </lineage>
</organism>
<feature type="non-terminal residue" evidence="1">
    <location>
        <position position="1"/>
    </location>
</feature>
<accession>Q5R725</accession>
<proteinExistence type="evidence at transcript level"/>
<dbReference type="AlphaFoldDB" id="Q5R725"/>
<name>Q5R725_PONAB</name>
<reference evidence="1" key="1">
    <citation type="submission" date="2004-11" db="EMBL/GenBank/DDBJ databases">
        <authorList>
            <consortium name="The German cDNA Consortium"/>
            <person name="Ansorge W."/>
            <person name="Krieger S."/>
            <person name="Regiert T."/>
            <person name="Rittmueller C."/>
            <person name="Schwager B."/>
            <person name="Mewes H.W."/>
            <person name="Weil B."/>
            <person name="Amid C."/>
            <person name="Osanger A."/>
            <person name="Fobo G."/>
            <person name="Han M."/>
            <person name="Wiemann S."/>
        </authorList>
    </citation>
    <scope>NUCLEOTIDE SEQUENCE</scope>
    <source>
        <tissue evidence="1">Cortex</tissue>
    </source>
</reference>
<gene>
    <name evidence="1" type="primary">DKFZp459N125</name>
</gene>
<dbReference type="EMBL" id="CR860295">
    <property type="protein sequence ID" value="CAH92435.1"/>
    <property type="molecule type" value="mRNA"/>
</dbReference>
<protein>
    <submittedName>
        <fullName evidence="1">Uncharacterized protein DKFZp459N125</fullName>
    </submittedName>
</protein>
<evidence type="ECO:0000313" key="1">
    <source>
        <dbReference type="EMBL" id="CAH92435.1"/>
    </source>
</evidence>
<sequence length="248" mass="26600">FPPGVEMLVSGTSCHFSGHHPAPSWEIQHPHECRAQGHQLFHLLSARPVAPALYPQLTQQGLECAAALLEPVARVGGWEEDSRWQAAGWGVQPEAHSGEEGLPARDATHFVLHTLLGRVHGIALPILDALQGLLHLGGNWGKHWDAGAQASQTGGVCTHTSQEETSLPERTEDQPWLSLGSGGPPRHTAHWVKEYPGGVRSMTHPPGTSTWGCQAATPEAVLTGPGRGTDPPLENDTSNIRMCQLDLC</sequence>